<feature type="signal peptide" evidence="1">
    <location>
        <begin position="1"/>
        <end position="22"/>
    </location>
</feature>
<dbReference type="EMBL" id="LUKJ01000002">
    <property type="protein sequence ID" value="KZN20570.1"/>
    <property type="molecule type" value="Genomic_DNA"/>
</dbReference>
<keyword evidence="1" id="KW-0732">Signal</keyword>
<sequence>MNQKFAALALLGGAVCTGYVYAGQQPTVANSYVQNALCGSRQVVEALQPVKLEGWEQTVTIASFTADAIGDKGLVCNVHAVMKREKRNGTTGDIRQVDGLLLVAVTGEGTIVAEKIDRRFADSLLASKAAQAMATN</sequence>
<evidence type="ECO:0000313" key="2">
    <source>
        <dbReference type="EMBL" id="KZN20570.1"/>
    </source>
</evidence>
<name>A0A166QN62_PSEFL</name>
<dbReference type="RefSeq" id="WP_063340618.1">
    <property type="nucleotide sequence ID" value="NZ_LUKJ01000002.1"/>
</dbReference>
<evidence type="ECO:0000256" key="1">
    <source>
        <dbReference type="SAM" id="SignalP"/>
    </source>
</evidence>
<gene>
    <name evidence="2" type="ORF">A1D17_03260</name>
</gene>
<dbReference type="Proteomes" id="UP000076489">
    <property type="component" value="Unassembled WGS sequence"/>
</dbReference>
<reference evidence="2 3" key="2">
    <citation type="journal article" date="2018" name="Nature">
        <title>Mutant phenotypes for thousands of bacterial genes of unknown function.</title>
        <authorList>
            <person name="Price M.N."/>
            <person name="Wetmore K.M."/>
            <person name="Waters R.J."/>
            <person name="Callaghan M."/>
            <person name="Ray J."/>
            <person name="Liu H."/>
            <person name="Kuehl J.V."/>
            <person name="Melnyk R.A."/>
            <person name="Lamson J.S."/>
            <person name="Suh Y."/>
            <person name="Carlson H.K."/>
            <person name="Esquivel Z."/>
            <person name="Sadeeshkumar H."/>
            <person name="Chakraborty R."/>
            <person name="Zane G.M."/>
            <person name="Rubin B.E."/>
            <person name="Wall J.D."/>
            <person name="Visel A."/>
            <person name="Bristow J."/>
            <person name="Blow M.J."/>
            <person name="Arkin A.P."/>
            <person name="Deutschbauer A.M."/>
        </authorList>
    </citation>
    <scope>NUCLEOTIDE SEQUENCE [LARGE SCALE GENOMIC DNA]</scope>
    <source>
        <strain evidence="2 3">FW300-N1B4</strain>
    </source>
</reference>
<protein>
    <submittedName>
        <fullName evidence="2">Uncharacterized protein</fullName>
    </submittedName>
</protein>
<proteinExistence type="predicted"/>
<reference evidence="3" key="1">
    <citation type="submission" date="2016-03" db="EMBL/GenBank/DDBJ databases">
        <authorList>
            <person name="Ray J."/>
            <person name="Price M."/>
            <person name="Deutschbauer A."/>
        </authorList>
    </citation>
    <scope>NUCLEOTIDE SEQUENCE [LARGE SCALE GENOMIC DNA]</scope>
    <source>
        <strain evidence="3">FW300-N1B4</strain>
    </source>
</reference>
<organism evidence="2 3">
    <name type="scientific">Pseudomonas fluorescens</name>
    <dbReference type="NCBI Taxonomy" id="294"/>
    <lineage>
        <taxon>Bacteria</taxon>
        <taxon>Pseudomonadati</taxon>
        <taxon>Pseudomonadota</taxon>
        <taxon>Gammaproteobacteria</taxon>
        <taxon>Pseudomonadales</taxon>
        <taxon>Pseudomonadaceae</taxon>
        <taxon>Pseudomonas</taxon>
    </lineage>
</organism>
<evidence type="ECO:0000313" key="3">
    <source>
        <dbReference type="Proteomes" id="UP000076489"/>
    </source>
</evidence>
<feature type="chain" id="PRO_5007878768" evidence="1">
    <location>
        <begin position="23"/>
        <end position="136"/>
    </location>
</feature>
<dbReference type="OrthoDB" id="9937906at2"/>
<accession>A0A166QN62</accession>
<dbReference type="AlphaFoldDB" id="A0A166QN62"/>
<comment type="caution">
    <text evidence="2">The sequence shown here is derived from an EMBL/GenBank/DDBJ whole genome shotgun (WGS) entry which is preliminary data.</text>
</comment>